<evidence type="ECO:0000256" key="8">
    <source>
        <dbReference type="ARBA" id="ARBA00023128"/>
    </source>
</evidence>
<dbReference type="GO" id="GO:0046872">
    <property type="term" value="F:metal ion binding"/>
    <property type="evidence" value="ECO:0007669"/>
    <property type="project" value="UniProtKB-KW"/>
</dbReference>
<evidence type="ECO:0000256" key="5">
    <source>
        <dbReference type="ARBA" id="ARBA00022723"/>
    </source>
</evidence>
<dbReference type="Proteomes" id="UP000030669">
    <property type="component" value="Unassembled WGS sequence"/>
</dbReference>
<dbReference type="GO" id="GO:0070403">
    <property type="term" value="F:NAD+ binding"/>
    <property type="evidence" value="ECO:0007669"/>
    <property type="project" value="InterPro"/>
</dbReference>
<name>S7PUE3_GLOTA</name>
<dbReference type="RefSeq" id="XP_007869910.1">
    <property type="nucleotide sequence ID" value="XM_007871719.1"/>
</dbReference>
<feature type="binding site" evidence="10">
    <location>
        <position position="171"/>
    </location>
    <ligand>
        <name>Zn(2+)</name>
        <dbReference type="ChEBI" id="CHEBI:29105"/>
    </ligand>
</feature>
<dbReference type="GO" id="GO:0017136">
    <property type="term" value="F:histone deacetylase activity, NAD-dependent"/>
    <property type="evidence" value="ECO:0007669"/>
    <property type="project" value="TreeGrafter"/>
</dbReference>
<organism evidence="12 13">
    <name type="scientific">Gloeophyllum trabeum (strain ATCC 11539 / FP-39264 / Madison 617)</name>
    <name type="common">Brown rot fungus</name>
    <dbReference type="NCBI Taxonomy" id="670483"/>
    <lineage>
        <taxon>Eukaryota</taxon>
        <taxon>Fungi</taxon>
        <taxon>Dikarya</taxon>
        <taxon>Basidiomycota</taxon>
        <taxon>Agaricomycotina</taxon>
        <taxon>Agaricomycetes</taxon>
        <taxon>Gloeophyllales</taxon>
        <taxon>Gloeophyllaceae</taxon>
        <taxon>Gloeophyllum</taxon>
    </lineage>
</organism>
<dbReference type="GO" id="GO:0003714">
    <property type="term" value="F:transcription corepressor activity"/>
    <property type="evidence" value="ECO:0007669"/>
    <property type="project" value="TreeGrafter"/>
</dbReference>
<dbReference type="GO" id="GO:0005634">
    <property type="term" value="C:nucleus"/>
    <property type="evidence" value="ECO:0007669"/>
    <property type="project" value="TreeGrafter"/>
</dbReference>
<dbReference type="Gene3D" id="2.20.28.200">
    <property type="match status" value="1"/>
</dbReference>
<feature type="binding site" evidence="10">
    <location>
        <position position="174"/>
    </location>
    <ligand>
        <name>Zn(2+)</name>
        <dbReference type="ChEBI" id="CHEBI:29105"/>
    </ligand>
</feature>
<dbReference type="AlphaFoldDB" id="S7PUE3"/>
<evidence type="ECO:0000313" key="12">
    <source>
        <dbReference type="EMBL" id="EPQ51431.1"/>
    </source>
</evidence>
<dbReference type="Pfam" id="PF02146">
    <property type="entry name" value="SIR2"/>
    <property type="match status" value="2"/>
</dbReference>
<evidence type="ECO:0000259" key="11">
    <source>
        <dbReference type="PROSITE" id="PS50305"/>
    </source>
</evidence>
<dbReference type="InterPro" id="IPR003000">
    <property type="entry name" value="Sirtuin"/>
</dbReference>
<keyword evidence="4" id="KW-0808">Transferase</keyword>
<keyword evidence="7" id="KW-0520">NAD</keyword>
<evidence type="ECO:0000256" key="6">
    <source>
        <dbReference type="ARBA" id="ARBA00022833"/>
    </source>
</evidence>
<dbReference type="PROSITE" id="PS50305">
    <property type="entry name" value="SIRTUIN"/>
    <property type="match status" value="1"/>
</dbReference>
<comment type="similarity">
    <text evidence="9">Belongs to the sirtuin family. Class IV subfamily.</text>
</comment>
<evidence type="ECO:0000256" key="2">
    <source>
        <dbReference type="ARBA" id="ARBA00006924"/>
    </source>
</evidence>
<dbReference type="eggNOG" id="KOG1905">
    <property type="taxonomic scope" value="Eukaryota"/>
</dbReference>
<feature type="domain" description="Deacetylase sirtuin-type" evidence="11">
    <location>
        <begin position="18"/>
        <end position="269"/>
    </location>
</feature>
<dbReference type="KEGG" id="gtr:GLOTRDRAFT_132805"/>
<dbReference type="PANTHER" id="PTHR11085">
    <property type="entry name" value="NAD-DEPENDENT PROTEIN DEACYLASE SIRTUIN-5, MITOCHONDRIAL-RELATED"/>
    <property type="match status" value="1"/>
</dbReference>
<keyword evidence="8" id="KW-0496">Mitochondrion</keyword>
<dbReference type="OMA" id="EQCKKCR"/>
<dbReference type="InterPro" id="IPR050134">
    <property type="entry name" value="NAD-dep_sirtuin_deacylases"/>
</dbReference>
<dbReference type="OrthoDB" id="2919105at2759"/>
<evidence type="ECO:0000256" key="3">
    <source>
        <dbReference type="ARBA" id="ARBA00012928"/>
    </source>
</evidence>
<dbReference type="STRING" id="670483.S7PUE3"/>
<dbReference type="PANTHER" id="PTHR11085:SF12">
    <property type="entry name" value="NAD-DEPENDENT PROTEIN DEACYLASE SIRTUIN-6"/>
    <property type="match status" value="1"/>
</dbReference>
<dbReference type="FunFam" id="3.40.50.1220:FF:000038">
    <property type="entry name" value="NAD-dependent protein deacetylase sirtuin-6 isoform X2"/>
    <property type="match status" value="1"/>
</dbReference>
<evidence type="ECO:0000256" key="10">
    <source>
        <dbReference type="PROSITE-ProRule" id="PRU00236"/>
    </source>
</evidence>
<dbReference type="InterPro" id="IPR026590">
    <property type="entry name" value="Ssirtuin_cat_dom"/>
</dbReference>
<evidence type="ECO:0000313" key="13">
    <source>
        <dbReference type="Proteomes" id="UP000030669"/>
    </source>
</evidence>
<feature type="binding site" evidence="10">
    <location>
        <position position="135"/>
    </location>
    <ligand>
        <name>Zn(2+)</name>
        <dbReference type="ChEBI" id="CHEBI:29105"/>
    </ligand>
</feature>
<dbReference type="GeneID" id="19302579"/>
<gene>
    <name evidence="12" type="ORF">GLOTRDRAFT_132805</name>
</gene>
<dbReference type="EMBL" id="KB469310">
    <property type="protein sequence ID" value="EPQ51431.1"/>
    <property type="molecule type" value="Genomic_DNA"/>
</dbReference>
<keyword evidence="6 10" id="KW-0862">Zinc</keyword>
<proteinExistence type="inferred from homology"/>
<keyword evidence="5 10" id="KW-0479">Metal-binding</keyword>
<evidence type="ECO:0000256" key="1">
    <source>
        <dbReference type="ARBA" id="ARBA00004173"/>
    </source>
</evidence>
<dbReference type="GO" id="GO:0000122">
    <property type="term" value="P:negative regulation of transcription by RNA polymerase II"/>
    <property type="evidence" value="ECO:0007669"/>
    <property type="project" value="TreeGrafter"/>
</dbReference>
<dbReference type="SUPFAM" id="SSF52467">
    <property type="entry name" value="DHS-like NAD/FAD-binding domain"/>
    <property type="match status" value="1"/>
</dbReference>
<dbReference type="EC" id="2.3.1.286" evidence="3"/>
<evidence type="ECO:0000256" key="7">
    <source>
        <dbReference type="ARBA" id="ARBA00023027"/>
    </source>
</evidence>
<feature type="binding site" evidence="10">
    <location>
        <position position="132"/>
    </location>
    <ligand>
        <name>Zn(2+)</name>
        <dbReference type="ChEBI" id="CHEBI:29105"/>
    </ligand>
</feature>
<evidence type="ECO:0000256" key="4">
    <source>
        <dbReference type="ARBA" id="ARBA00022679"/>
    </source>
</evidence>
<reference evidence="12 13" key="1">
    <citation type="journal article" date="2012" name="Science">
        <title>The Paleozoic origin of enzymatic lignin decomposition reconstructed from 31 fungal genomes.</title>
        <authorList>
            <person name="Floudas D."/>
            <person name="Binder M."/>
            <person name="Riley R."/>
            <person name="Barry K."/>
            <person name="Blanchette R.A."/>
            <person name="Henrissat B."/>
            <person name="Martinez A.T."/>
            <person name="Otillar R."/>
            <person name="Spatafora J.W."/>
            <person name="Yadav J.S."/>
            <person name="Aerts A."/>
            <person name="Benoit I."/>
            <person name="Boyd A."/>
            <person name="Carlson A."/>
            <person name="Copeland A."/>
            <person name="Coutinho P.M."/>
            <person name="de Vries R.P."/>
            <person name="Ferreira P."/>
            <person name="Findley K."/>
            <person name="Foster B."/>
            <person name="Gaskell J."/>
            <person name="Glotzer D."/>
            <person name="Gorecki P."/>
            <person name="Heitman J."/>
            <person name="Hesse C."/>
            <person name="Hori C."/>
            <person name="Igarashi K."/>
            <person name="Jurgens J.A."/>
            <person name="Kallen N."/>
            <person name="Kersten P."/>
            <person name="Kohler A."/>
            <person name="Kuees U."/>
            <person name="Kumar T.K.A."/>
            <person name="Kuo A."/>
            <person name="LaButti K."/>
            <person name="Larrondo L.F."/>
            <person name="Lindquist E."/>
            <person name="Ling A."/>
            <person name="Lombard V."/>
            <person name="Lucas S."/>
            <person name="Lundell T."/>
            <person name="Martin R."/>
            <person name="McLaughlin D.J."/>
            <person name="Morgenstern I."/>
            <person name="Morin E."/>
            <person name="Murat C."/>
            <person name="Nagy L.G."/>
            <person name="Nolan M."/>
            <person name="Ohm R.A."/>
            <person name="Patyshakuliyeva A."/>
            <person name="Rokas A."/>
            <person name="Ruiz-Duenas F.J."/>
            <person name="Sabat G."/>
            <person name="Salamov A."/>
            <person name="Samejima M."/>
            <person name="Schmutz J."/>
            <person name="Slot J.C."/>
            <person name="St John F."/>
            <person name="Stenlid J."/>
            <person name="Sun H."/>
            <person name="Sun S."/>
            <person name="Syed K."/>
            <person name="Tsang A."/>
            <person name="Wiebenga A."/>
            <person name="Young D."/>
            <person name="Pisabarro A."/>
            <person name="Eastwood D.C."/>
            <person name="Martin F."/>
            <person name="Cullen D."/>
            <person name="Grigoriev I.V."/>
            <person name="Hibbett D.S."/>
        </authorList>
    </citation>
    <scope>NUCLEOTIDE SEQUENCE [LARGE SCALE GENOMIC DNA]</scope>
    <source>
        <strain evidence="12 13">ATCC 11539</strain>
    </source>
</reference>
<dbReference type="GO" id="GO:0005739">
    <property type="term" value="C:mitochondrion"/>
    <property type="evidence" value="ECO:0007669"/>
    <property type="project" value="UniProtKB-SubCell"/>
</dbReference>
<dbReference type="InterPro" id="IPR029035">
    <property type="entry name" value="DHS-like_NAD/FAD-binding_dom"/>
</dbReference>
<keyword evidence="13" id="KW-1185">Reference proteome</keyword>
<sequence length="275" mass="28925">MISNKCGTTSQDEHPDPPDVLQAKIKTLARLVKQSHSAVVFTGAGISTSAGIPDFRGPQGLWTLQSQGVKSPLPLLHVSPTPTLSHMAIARLIKLGKLSCVVSQNIDGLHGRSGIPSARLAEVHGSVGVDVCTGCEKRYQNTGIDAARLIELLSCALDPPGPSNLETERSCTACGGRLRSSVVAFGDALPAAELAKASRFTAQADLGIVLGSSLRVAPFTTLPRSLARARRPLVIVNMQRTPLDVVAALRIGGSTDEVMEGVMRELGEEVPEWGA</sequence>
<protein>
    <recommendedName>
        <fullName evidence="3">protein acetyllysine N-acetyltransferase</fullName>
        <ecNumber evidence="3">2.3.1.286</ecNumber>
    </recommendedName>
</protein>
<feature type="active site" description="Proton acceptor" evidence="10">
    <location>
        <position position="124"/>
    </location>
</feature>
<dbReference type="Gene3D" id="3.40.50.1220">
    <property type="entry name" value="TPP-binding domain"/>
    <property type="match status" value="1"/>
</dbReference>
<accession>S7PUE3</accession>
<comment type="similarity">
    <text evidence="2">Belongs to the sirtuin family. Class I subfamily.</text>
</comment>
<dbReference type="HOGENOM" id="CLU_023643_6_1_1"/>
<comment type="subcellular location">
    <subcellularLocation>
        <location evidence="1">Mitochondrion</location>
    </subcellularLocation>
</comment>
<evidence type="ECO:0000256" key="9">
    <source>
        <dbReference type="ARBA" id="ARBA00038170"/>
    </source>
</evidence>